<protein>
    <submittedName>
        <fullName evidence="2">Uncharacterized protein</fullName>
    </submittedName>
</protein>
<evidence type="ECO:0000313" key="3">
    <source>
        <dbReference type="Proteomes" id="UP000501690"/>
    </source>
</evidence>
<proteinExistence type="predicted"/>
<evidence type="ECO:0000313" key="2">
    <source>
        <dbReference type="EMBL" id="QCE03523.1"/>
    </source>
</evidence>
<keyword evidence="3" id="KW-1185">Reference proteome</keyword>
<organism evidence="2 3">
    <name type="scientific">Vigna unguiculata</name>
    <name type="common">Cowpea</name>
    <dbReference type="NCBI Taxonomy" id="3917"/>
    <lineage>
        <taxon>Eukaryota</taxon>
        <taxon>Viridiplantae</taxon>
        <taxon>Streptophyta</taxon>
        <taxon>Embryophyta</taxon>
        <taxon>Tracheophyta</taxon>
        <taxon>Spermatophyta</taxon>
        <taxon>Magnoliopsida</taxon>
        <taxon>eudicotyledons</taxon>
        <taxon>Gunneridae</taxon>
        <taxon>Pentapetalae</taxon>
        <taxon>rosids</taxon>
        <taxon>fabids</taxon>
        <taxon>Fabales</taxon>
        <taxon>Fabaceae</taxon>
        <taxon>Papilionoideae</taxon>
        <taxon>50 kb inversion clade</taxon>
        <taxon>NPAAA clade</taxon>
        <taxon>indigoferoid/millettioid clade</taxon>
        <taxon>Phaseoleae</taxon>
        <taxon>Vigna</taxon>
    </lineage>
</organism>
<sequence length="219" mass="23851">MIATQERQKLNDASYVLSEGGYALLEKHLRKSHATTLGLQSLNLISTLPRYEMWKAARTKFDGDMTSQSTQMIYEKIVPNTNIVRNVSRLPNPSATTEEGNLLDPSVRATTHTLTPATLANPSSNSRVPYVHLPSQATTQGCHSEPQLKEHSNKPTFKSHQAPCASKNPISAGYRLAGRLSSPGAKRHSGLLKLIEFKSYSPLGGAPKVHEELHGSGNG</sequence>
<feature type="region of interest" description="Disordered" evidence="1">
    <location>
        <begin position="136"/>
        <end position="165"/>
    </location>
</feature>
<gene>
    <name evidence="2" type="ORF">DEO72_LG8g1548</name>
</gene>
<dbReference type="AlphaFoldDB" id="A0A4D6MQ32"/>
<name>A0A4D6MQ32_VIGUN</name>
<dbReference type="Proteomes" id="UP000501690">
    <property type="component" value="Linkage Group LG8"/>
</dbReference>
<accession>A0A4D6MQ32</accession>
<evidence type="ECO:0000256" key="1">
    <source>
        <dbReference type="SAM" id="MobiDB-lite"/>
    </source>
</evidence>
<reference evidence="2 3" key="1">
    <citation type="submission" date="2019-04" db="EMBL/GenBank/DDBJ databases">
        <title>An improved genome assembly and genetic linkage map for asparagus bean, Vigna unguiculata ssp. sesquipedialis.</title>
        <authorList>
            <person name="Xia Q."/>
            <person name="Zhang R."/>
            <person name="Dong Y."/>
        </authorList>
    </citation>
    <scope>NUCLEOTIDE SEQUENCE [LARGE SCALE GENOMIC DNA]</scope>
    <source>
        <tissue evidence="2">Leaf</tissue>
    </source>
</reference>
<dbReference type="EMBL" id="CP039352">
    <property type="protein sequence ID" value="QCE03523.1"/>
    <property type="molecule type" value="Genomic_DNA"/>
</dbReference>